<gene>
    <name evidence="1" type="ORF">GND75_002448</name>
</gene>
<evidence type="ECO:0000313" key="1">
    <source>
        <dbReference type="EMBL" id="HAE7580871.1"/>
    </source>
</evidence>
<comment type="caution">
    <text evidence="1">The sequence shown here is derived from an EMBL/GenBank/DDBJ whole genome shotgun (WGS) entry which is preliminary data.</text>
</comment>
<dbReference type="AlphaFoldDB" id="A0A736IAM0"/>
<reference evidence="1" key="1">
    <citation type="journal article" date="2018" name="Genome Biol.">
        <title>SKESA: strategic k-mer extension for scrupulous assemblies.</title>
        <authorList>
            <person name="Souvorov A."/>
            <person name="Agarwala R."/>
            <person name="Lipman D.J."/>
        </authorList>
    </citation>
    <scope>NUCLEOTIDE SEQUENCE</scope>
    <source>
        <strain evidence="1">166-88</strain>
    </source>
</reference>
<sequence length="95" mass="10915">MTHRLSLAFTPVSITLPAWEHAVEVFDFSQWERRQFALIKAAQDAWNRRSDPDTQQVTFSLTLFVRLGGETAERTQNFVARYVDYALVVTLGEPV</sequence>
<name>A0A736IAM0_SALHO</name>
<reference evidence="1" key="2">
    <citation type="submission" date="2018-07" db="EMBL/GenBank/DDBJ databases">
        <authorList>
            <consortium name="NCBI Pathogen Detection Project"/>
        </authorList>
    </citation>
    <scope>NUCLEOTIDE SEQUENCE</scope>
    <source>
        <strain evidence="1">166-88</strain>
    </source>
</reference>
<protein>
    <submittedName>
        <fullName evidence="1">Uncharacterized protein</fullName>
    </submittedName>
</protein>
<proteinExistence type="predicted"/>
<organism evidence="1">
    <name type="scientific">Salmonella enterica subsp. houtenae serovar 44:z36[z38]:-</name>
    <dbReference type="NCBI Taxonomy" id="1967609"/>
    <lineage>
        <taxon>Bacteria</taxon>
        <taxon>Pseudomonadati</taxon>
        <taxon>Pseudomonadota</taxon>
        <taxon>Gammaproteobacteria</taxon>
        <taxon>Enterobacterales</taxon>
        <taxon>Enterobacteriaceae</taxon>
        <taxon>Salmonella</taxon>
    </lineage>
</organism>
<accession>A0A736IAM0</accession>
<dbReference type="EMBL" id="DAASYS010000009">
    <property type="protein sequence ID" value="HAE7580871.1"/>
    <property type="molecule type" value="Genomic_DNA"/>
</dbReference>